<dbReference type="GO" id="GO:0003677">
    <property type="term" value="F:DNA binding"/>
    <property type="evidence" value="ECO:0007669"/>
    <property type="project" value="TreeGrafter"/>
</dbReference>
<dbReference type="PANTHER" id="PTHR10629:SF52">
    <property type="entry name" value="DNA (CYTOSINE-5)-METHYLTRANSFERASE 1"/>
    <property type="match status" value="1"/>
</dbReference>
<dbReference type="REBASE" id="16532">
    <property type="entry name" value="M.HauORF2644P"/>
</dbReference>
<protein>
    <recommendedName>
        <fullName evidence="1">DNA (cytosine-5-)-methyltransferase</fullName>
        <ecNumber evidence="1">2.1.1.37</ecNumber>
    </recommendedName>
</protein>
<proteinExistence type="inferred from homology"/>
<dbReference type="GO" id="GO:0009307">
    <property type="term" value="P:DNA restriction-modification system"/>
    <property type="evidence" value="ECO:0007669"/>
    <property type="project" value="UniProtKB-KW"/>
</dbReference>
<dbReference type="EC" id="2.1.1.37" evidence="1"/>
<comment type="similarity">
    <text evidence="6 7">Belongs to the class I-like SAM-binding methyltransferase superfamily. C5-methyltransferase family.</text>
</comment>
<comment type="caution">
    <text evidence="6">Lacks conserved residue(s) required for the propagation of feature annotation.</text>
</comment>
<dbReference type="BioCyc" id="HAUR316274:GHYA-2674-MONOMER"/>
<evidence type="ECO:0000256" key="7">
    <source>
        <dbReference type="RuleBase" id="RU000416"/>
    </source>
</evidence>
<dbReference type="PRINTS" id="PR00105">
    <property type="entry name" value="C5METTRFRASE"/>
</dbReference>
<dbReference type="PROSITE" id="PS00095">
    <property type="entry name" value="C5_MTASE_2"/>
    <property type="match status" value="1"/>
</dbReference>
<keyword evidence="4 6" id="KW-0949">S-adenosyl-L-methionine</keyword>
<dbReference type="Gene3D" id="3.90.120.10">
    <property type="entry name" value="DNA Methylase, subunit A, domain 2"/>
    <property type="match status" value="1"/>
</dbReference>
<evidence type="ECO:0000256" key="5">
    <source>
        <dbReference type="ARBA" id="ARBA00022747"/>
    </source>
</evidence>
<dbReference type="NCBIfam" id="TIGR00675">
    <property type="entry name" value="dcm"/>
    <property type="match status" value="1"/>
</dbReference>
<dbReference type="GO" id="GO:0044027">
    <property type="term" value="P:negative regulation of gene expression via chromosomal CpG island methylation"/>
    <property type="evidence" value="ECO:0007669"/>
    <property type="project" value="TreeGrafter"/>
</dbReference>
<evidence type="ECO:0000313" key="9">
    <source>
        <dbReference type="Proteomes" id="UP000000787"/>
    </source>
</evidence>
<dbReference type="EMBL" id="CP000875">
    <property type="protein sequence ID" value="ABX05282.1"/>
    <property type="molecule type" value="Genomic_DNA"/>
</dbReference>
<evidence type="ECO:0000313" key="8">
    <source>
        <dbReference type="EMBL" id="ABX05282.1"/>
    </source>
</evidence>
<evidence type="ECO:0000256" key="4">
    <source>
        <dbReference type="ARBA" id="ARBA00022691"/>
    </source>
</evidence>
<gene>
    <name evidence="8" type="ordered locus">Haur_2644</name>
</gene>
<dbReference type="GO" id="GO:0003886">
    <property type="term" value="F:DNA (cytosine-5-)-methyltransferase activity"/>
    <property type="evidence" value="ECO:0007669"/>
    <property type="project" value="UniProtKB-EC"/>
</dbReference>
<keyword evidence="5" id="KW-0680">Restriction system</keyword>
<evidence type="ECO:0000256" key="2">
    <source>
        <dbReference type="ARBA" id="ARBA00022603"/>
    </source>
</evidence>
<evidence type="ECO:0000256" key="3">
    <source>
        <dbReference type="ARBA" id="ARBA00022679"/>
    </source>
</evidence>
<dbReference type="InterPro" id="IPR029063">
    <property type="entry name" value="SAM-dependent_MTases_sf"/>
</dbReference>
<dbReference type="KEGG" id="hau:Haur_2644"/>
<dbReference type="InterPro" id="IPR001525">
    <property type="entry name" value="C5_MeTfrase"/>
</dbReference>
<dbReference type="PANTHER" id="PTHR10629">
    <property type="entry name" value="CYTOSINE-SPECIFIC METHYLTRANSFERASE"/>
    <property type="match status" value="1"/>
</dbReference>
<feature type="active site" evidence="6">
    <location>
        <position position="225"/>
    </location>
</feature>
<dbReference type="Pfam" id="PF00145">
    <property type="entry name" value="DNA_methylase"/>
    <property type="match status" value="2"/>
</dbReference>
<dbReference type="InParanoid" id="A9B104"/>
<keyword evidence="2 6" id="KW-0489">Methyltransferase</keyword>
<name>A9B104_HERA2</name>
<reference evidence="8 9" key="1">
    <citation type="journal article" date="2011" name="Stand. Genomic Sci.">
        <title>Complete genome sequence of the filamentous gliding predatory bacterium Herpetosiphon aurantiacus type strain (114-95(T)).</title>
        <authorList>
            <person name="Kiss H."/>
            <person name="Nett M."/>
            <person name="Domin N."/>
            <person name="Martin K."/>
            <person name="Maresca J.A."/>
            <person name="Copeland A."/>
            <person name="Lapidus A."/>
            <person name="Lucas S."/>
            <person name="Berry K.W."/>
            <person name="Glavina Del Rio T."/>
            <person name="Dalin E."/>
            <person name="Tice H."/>
            <person name="Pitluck S."/>
            <person name="Richardson P."/>
            <person name="Bruce D."/>
            <person name="Goodwin L."/>
            <person name="Han C."/>
            <person name="Detter J.C."/>
            <person name="Schmutz J."/>
            <person name="Brettin T."/>
            <person name="Land M."/>
            <person name="Hauser L."/>
            <person name="Kyrpides N.C."/>
            <person name="Ivanova N."/>
            <person name="Goker M."/>
            <person name="Woyke T."/>
            <person name="Klenk H.P."/>
            <person name="Bryant D.A."/>
        </authorList>
    </citation>
    <scope>NUCLEOTIDE SEQUENCE [LARGE SCALE GENOMIC DNA]</scope>
    <source>
        <strain evidence="9">ATCC 23779 / DSM 785 / 114-95</strain>
    </source>
</reference>
<dbReference type="PROSITE" id="PS51679">
    <property type="entry name" value="SAM_MT_C5"/>
    <property type="match status" value="2"/>
</dbReference>
<dbReference type="SUPFAM" id="SSF53335">
    <property type="entry name" value="S-adenosyl-L-methionine-dependent methyltransferases"/>
    <property type="match status" value="2"/>
</dbReference>
<dbReference type="Gene3D" id="3.40.50.150">
    <property type="entry name" value="Vaccinia Virus protein VP39"/>
    <property type="match status" value="1"/>
</dbReference>
<dbReference type="GO" id="GO:0032259">
    <property type="term" value="P:methylation"/>
    <property type="evidence" value="ECO:0007669"/>
    <property type="project" value="UniProtKB-KW"/>
</dbReference>
<keyword evidence="3 6" id="KW-0808">Transferase</keyword>
<keyword evidence="9" id="KW-1185">Reference proteome</keyword>
<accession>A9B104</accession>
<dbReference type="HOGENOM" id="CLU_695863_0_0_0"/>
<dbReference type="InterPro" id="IPR031303">
    <property type="entry name" value="C5_meth_CS"/>
</dbReference>
<sequence>MSKITNHYTRNVGMQVQERINHLGIGQKMQDLPEHLWHESFRYYVKEDPSRQGGPNLRMIRLDPNKPSLTVTAFIFNKFVHPFENRFITTREAARLQGFPDNFEFIGSLTSIQRQIGNAVPVPLATAILQTILQHAKAHHPEKSLFSALSIFSGAGGLNLGAQQAKLPNAKWQTIASIDIDRDACTSLEHHFANKNVICQNIIDITQPKSLMSQPLDLSYGGPPCQSFSQAGKQKGLSDPRGNLIYEFIRFLSDLNPNYFLLENVKGLQGINNGQLLHLIIDDIRKLGYNVTFGVVNAADYGTPQLRKRIIILGCKQDLGFVNLPLPTHATEANLLLQPYKTVGQALQNLPPALVWQKTTTK</sequence>
<dbReference type="eggNOG" id="COG0270">
    <property type="taxonomic scope" value="Bacteria"/>
</dbReference>
<evidence type="ECO:0000256" key="1">
    <source>
        <dbReference type="ARBA" id="ARBA00011975"/>
    </source>
</evidence>
<dbReference type="AlphaFoldDB" id="A9B104"/>
<dbReference type="InterPro" id="IPR050390">
    <property type="entry name" value="C5-Methyltransferase"/>
</dbReference>
<dbReference type="Proteomes" id="UP000000787">
    <property type="component" value="Chromosome"/>
</dbReference>
<dbReference type="STRING" id="316274.Haur_2644"/>
<evidence type="ECO:0000256" key="6">
    <source>
        <dbReference type="PROSITE-ProRule" id="PRU01016"/>
    </source>
</evidence>
<organism evidence="8 9">
    <name type="scientific">Herpetosiphon aurantiacus (strain ATCC 23779 / DSM 785 / 114-95)</name>
    <dbReference type="NCBI Taxonomy" id="316274"/>
    <lineage>
        <taxon>Bacteria</taxon>
        <taxon>Bacillati</taxon>
        <taxon>Chloroflexota</taxon>
        <taxon>Chloroflexia</taxon>
        <taxon>Herpetosiphonales</taxon>
        <taxon>Herpetosiphonaceae</taxon>
        <taxon>Herpetosiphon</taxon>
    </lineage>
</organism>